<dbReference type="EMBL" id="UINC01082636">
    <property type="protein sequence ID" value="SVC27583.1"/>
    <property type="molecule type" value="Genomic_DNA"/>
</dbReference>
<protein>
    <submittedName>
        <fullName evidence="1">Uncharacterized protein</fullName>
    </submittedName>
</protein>
<reference evidence="1" key="1">
    <citation type="submission" date="2018-05" db="EMBL/GenBank/DDBJ databases">
        <authorList>
            <person name="Lanie J.A."/>
            <person name="Ng W.-L."/>
            <person name="Kazmierczak K.M."/>
            <person name="Andrzejewski T.M."/>
            <person name="Davidsen T.M."/>
            <person name="Wayne K.J."/>
            <person name="Tettelin H."/>
            <person name="Glass J.I."/>
            <person name="Rusch D."/>
            <person name="Podicherti R."/>
            <person name="Tsui H.-C.T."/>
            <person name="Winkler M.E."/>
        </authorList>
    </citation>
    <scope>NUCLEOTIDE SEQUENCE</scope>
</reference>
<dbReference type="AlphaFoldDB" id="A0A382KVK3"/>
<proteinExistence type="predicted"/>
<accession>A0A382KVK3</accession>
<gene>
    <name evidence="1" type="ORF">METZ01_LOCUS280437</name>
</gene>
<organism evidence="1">
    <name type="scientific">marine metagenome</name>
    <dbReference type="NCBI Taxonomy" id="408172"/>
    <lineage>
        <taxon>unclassified sequences</taxon>
        <taxon>metagenomes</taxon>
        <taxon>ecological metagenomes</taxon>
    </lineage>
</organism>
<feature type="non-terminal residue" evidence="1">
    <location>
        <position position="1"/>
    </location>
</feature>
<sequence>LRNTEEPIIENGKISLRFKSKSLSELFKEEMGDPRSKNALREALEQVYNQSLELELRIQGNFDSDGNLVKDQEKHIPMVRQALQLGAKIIGEEKISTEK</sequence>
<name>A0A382KVK3_9ZZZZ</name>
<evidence type="ECO:0000313" key="1">
    <source>
        <dbReference type="EMBL" id="SVC27583.1"/>
    </source>
</evidence>